<gene>
    <name evidence="1" type="ORF">ACFSW4_06065</name>
</gene>
<evidence type="ECO:0000313" key="2">
    <source>
        <dbReference type="Proteomes" id="UP001597452"/>
    </source>
</evidence>
<comment type="caution">
    <text evidence="1">The sequence shown here is derived from an EMBL/GenBank/DDBJ whole genome shotgun (WGS) entry which is preliminary data.</text>
</comment>
<sequence>MAEITQDAYQDLRDYIQNSWQFIELQDDSGTAVLRLDPSDSRVTWTHTAGSQILQLQVVVKGSDTDITAPQTFAQSVIFNVASGGNPLSTETFTAFTIEQDEDQLTVIHNIEVPQV</sequence>
<name>A0ABW5Q982_9BACI</name>
<dbReference type="RefSeq" id="WP_054751323.1">
    <property type="nucleotide sequence ID" value="NZ_JBHUMZ010000016.1"/>
</dbReference>
<proteinExistence type="predicted"/>
<accession>A0ABW5Q982</accession>
<dbReference type="EMBL" id="JBHUMZ010000016">
    <property type="protein sequence ID" value="MFD2638422.1"/>
    <property type="molecule type" value="Genomic_DNA"/>
</dbReference>
<keyword evidence="2" id="KW-1185">Reference proteome</keyword>
<protein>
    <submittedName>
        <fullName evidence="1">Uncharacterized protein</fullName>
    </submittedName>
</protein>
<evidence type="ECO:0000313" key="1">
    <source>
        <dbReference type="EMBL" id="MFD2638422.1"/>
    </source>
</evidence>
<reference evidence="2" key="1">
    <citation type="journal article" date="2019" name="Int. J. Syst. Evol. Microbiol.">
        <title>The Global Catalogue of Microorganisms (GCM) 10K type strain sequencing project: providing services to taxonomists for standard genome sequencing and annotation.</title>
        <authorList>
            <consortium name="The Broad Institute Genomics Platform"/>
            <consortium name="The Broad Institute Genome Sequencing Center for Infectious Disease"/>
            <person name="Wu L."/>
            <person name="Ma J."/>
        </authorList>
    </citation>
    <scope>NUCLEOTIDE SEQUENCE [LARGE SCALE GENOMIC DNA]</scope>
    <source>
        <strain evidence="2">TISTR 1571</strain>
    </source>
</reference>
<dbReference type="Proteomes" id="UP001597452">
    <property type="component" value="Unassembled WGS sequence"/>
</dbReference>
<organism evidence="1 2">
    <name type="scientific">Piscibacillus salipiscarius</name>
    <dbReference type="NCBI Taxonomy" id="299480"/>
    <lineage>
        <taxon>Bacteria</taxon>
        <taxon>Bacillati</taxon>
        <taxon>Bacillota</taxon>
        <taxon>Bacilli</taxon>
        <taxon>Bacillales</taxon>
        <taxon>Bacillaceae</taxon>
        <taxon>Piscibacillus</taxon>
    </lineage>
</organism>